<dbReference type="eggNOG" id="ENOG502QPQ2">
    <property type="taxonomic scope" value="Eukaryota"/>
</dbReference>
<dbReference type="EMBL" id="CAEY01000891">
    <property type="status" value="NOT_ANNOTATED_CDS"/>
    <property type="molecule type" value="Genomic_DNA"/>
</dbReference>
<dbReference type="AlphaFoldDB" id="T1L1D9"/>
<gene>
    <name evidence="1" type="primary">107369316</name>
</gene>
<dbReference type="HOGENOM" id="CLU_039181_0_0_1"/>
<dbReference type="PANTHER" id="PTHR13223">
    <property type="entry name" value="ACIDIC FIBROBLAST GROWTH FACTOR INTRACELLULAR BINDING PROTEIN"/>
    <property type="match status" value="1"/>
</dbReference>
<accession>T1L1D9</accession>
<reference evidence="1" key="2">
    <citation type="submission" date="2015-06" db="UniProtKB">
        <authorList>
            <consortium name="EnsemblMetazoa"/>
        </authorList>
    </citation>
    <scope>IDENTIFICATION</scope>
</reference>
<dbReference type="OMA" id="MTVVTCC"/>
<organism evidence="1 2">
    <name type="scientific">Tetranychus urticae</name>
    <name type="common">Two-spotted spider mite</name>
    <dbReference type="NCBI Taxonomy" id="32264"/>
    <lineage>
        <taxon>Eukaryota</taxon>
        <taxon>Metazoa</taxon>
        <taxon>Ecdysozoa</taxon>
        <taxon>Arthropoda</taxon>
        <taxon>Chelicerata</taxon>
        <taxon>Arachnida</taxon>
        <taxon>Acari</taxon>
        <taxon>Acariformes</taxon>
        <taxon>Trombidiformes</taxon>
        <taxon>Prostigmata</taxon>
        <taxon>Eleutherengona</taxon>
        <taxon>Raphignathae</taxon>
        <taxon>Tetranychoidea</taxon>
        <taxon>Tetranychidae</taxon>
        <taxon>Tetranychus</taxon>
    </lineage>
</organism>
<dbReference type="PANTHER" id="PTHR13223:SF2">
    <property type="entry name" value="ACIDIC FIBROBLAST GROWTH FACTOR INTRACELLULAR-BINDING PROTEIN"/>
    <property type="match status" value="1"/>
</dbReference>
<dbReference type="OrthoDB" id="16955at2759"/>
<keyword evidence="2" id="KW-1185">Reference proteome</keyword>
<evidence type="ECO:0008006" key="3">
    <source>
        <dbReference type="Google" id="ProtNLM"/>
    </source>
</evidence>
<evidence type="ECO:0000313" key="2">
    <source>
        <dbReference type="Proteomes" id="UP000015104"/>
    </source>
</evidence>
<protein>
    <recommendedName>
        <fullName evidence="3">Acidic fibroblast growth factor intracellular-binding protein</fullName>
    </recommendedName>
</protein>
<dbReference type="EnsemblMetazoa" id="tetur31g01400.1">
    <property type="protein sequence ID" value="tetur31g01400.1"/>
    <property type="gene ID" value="tetur31g01400"/>
</dbReference>
<dbReference type="KEGG" id="tut:107369316"/>
<dbReference type="InterPro" id="IPR008614">
    <property type="entry name" value="FIBP"/>
</dbReference>
<dbReference type="GO" id="GO:0005634">
    <property type="term" value="C:nucleus"/>
    <property type="evidence" value="ECO:0007669"/>
    <property type="project" value="TreeGrafter"/>
</dbReference>
<reference evidence="2" key="1">
    <citation type="submission" date="2011-08" db="EMBL/GenBank/DDBJ databases">
        <authorList>
            <person name="Rombauts S."/>
        </authorList>
    </citation>
    <scope>NUCLEOTIDE SEQUENCE</scope>
    <source>
        <strain evidence="2">London</strain>
    </source>
</reference>
<name>T1L1D9_TETUR</name>
<dbReference type="Proteomes" id="UP000015104">
    <property type="component" value="Unassembled WGS sequence"/>
</dbReference>
<dbReference type="STRING" id="32264.T1L1D9"/>
<proteinExistence type="predicted"/>
<dbReference type="Pfam" id="PF05427">
    <property type="entry name" value="FIBP"/>
    <property type="match status" value="1"/>
</dbReference>
<sequence length="370" mass="44066">MGLHYTEVDVFIGSNTIIDEHIYTCWLDGYTPQETAILVKEKECIVLRGIHDDLIISDVLDQYRLFGLIERLLQSPSMIGQGWSLQINAKTRRLLIEKYYEFDDCVVREILGKKLSSRNRTELKDVSEKTSVGLKSCRRQFDNVKRVYKAVEDMGGNLIFNIQNNFLLSERLAKRYATVVYIANNRFETSKRKINYLKFADFYHCAYQMMTNWSCKNPECKYEESPMDIDREFLQDLRELKVLLEREYMDEHKINFMRELKSKSVDRMDRLDKQINDLDSLFKNTSRSIINIAFRLNQGKEVRDLFLDIVDKIIEPFKAYKLVKSDLEVFLQLYMESPKNMEVFVRNPDLWVVWLRYMRTLNSCIIQMYH</sequence>
<evidence type="ECO:0000313" key="1">
    <source>
        <dbReference type="EnsemblMetazoa" id="tetur31g01400.1"/>
    </source>
</evidence>